<reference evidence="3" key="1">
    <citation type="submission" date="2019-03" db="EMBL/GenBank/DDBJ databases">
        <title>Weissella sp. 26KH-42 Genome sequencing.</title>
        <authorList>
            <person name="Heo J."/>
            <person name="Kim S.-J."/>
            <person name="Kim J.-S."/>
            <person name="Hong S.-B."/>
            <person name="Kwon S.-W."/>
        </authorList>
    </citation>
    <scope>NUCLEOTIDE SEQUENCE [LARGE SCALE GENOMIC DNA]</scope>
    <source>
        <strain evidence="3">26KH-42</strain>
    </source>
</reference>
<feature type="compositionally biased region" description="Low complexity" evidence="1">
    <location>
        <begin position="141"/>
        <end position="166"/>
    </location>
</feature>
<organism evidence="2 3">
    <name type="scientific">Periweissella cryptocerci</name>
    <dbReference type="NCBI Taxonomy" id="2506420"/>
    <lineage>
        <taxon>Bacteria</taxon>
        <taxon>Bacillati</taxon>
        <taxon>Bacillota</taxon>
        <taxon>Bacilli</taxon>
        <taxon>Lactobacillales</taxon>
        <taxon>Lactobacillaceae</taxon>
        <taxon>Periweissella</taxon>
    </lineage>
</organism>
<feature type="region of interest" description="Disordered" evidence="1">
    <location>
        <begin position="141"/>
        <end position="196"/>
    </location>
</feature>
<sequence length="246" mass="25422">MKKVFATIGVLALLAVVVSGCGLFSKDSKGNDAYASAISAGKQAVNDGEYKSAQREFQTALDKKKNDYAAQTYLAQTKAFVAGQKAMKAKDFDTATQYFQQVTGANKGLDTLIQRANNEISSIKDKQAASSSSAAIAQSSSAASSSSESATSSSVATSTVTSSSSSAKKDENEGVGSDKSGNDTKDSMGNKITNSEIKQARATLNKAGIQAGAFSDSDIKGFIKQASDPTSGGLVQVVQDFINTGK</sequence>
<keyword evidence="3" id="KW-1185">Reference proteome</keyword>
<protein>
    <recommendedName>
        <fullName evidence="4">Lipoprotein</fullName>
    </recommendedName>
</protein>
<dbReference type="OrthoDB" id="2249726at2"/>
<name>A0A4P6YV45_9LACO</name>
<proteinExistence type="predicted"/>
<dbReference type="InterPro" id="IPR011990">
    <property type="entry name" value="TPR-like_helical_dom_sf"/>
</dbReference>
<dbReference type="EMBL" id="CP037940">
    <property type="protein sequence ID" value="QBO36652.1"/>
    <property type="molecule type" value="Genomic_DNA"/>
</dbReference>
<dbReference type="PROSITE" id="PS51257">
    <property type="entry name" value="PROKAR_LIPOPROTEIN"/>
    <property type="match status" value="1"/>
</dbReference>
<accession>A0A4P6YV45</accession>
<evidence type="ECO:0008006" key="4">
    <source>
        <dbReference type="Google" id="ProtNLM"/>
    </source>
</evidence>
<gene>
    <name evidence="2" type="ORF">EQG49_09300</name>
</gene>
<evidence type="ECO:0000256" key="1">
    <source>
        <dbReference type="SAM" id="MobiDB-lite"/>
    </source>
</evidence>
<dbReference type="Gene3D" id="1.25.40.10">
    <property type="entry name" value="Tetratricopeptide repeat domain"/>
    <property type="match status" value="1"/>
</dbReference>
<dbReference type="Proteomes" id="UP000292886">
    <property type="component" value="Chromosome"/>
</dbReference>
<evidence type="ECO:0000313" key="2">
    <source>
        <dbReference type="EMBL" id="QBO36652.1"/>
    </source>
</evidence>
<dbReference type="AlphaFoldDB" id="A0A4P6YV45"/>
<dbReference type="RefSeq" id="WP_133363729.1">
    <property type="nucleotide sequence ID" value="NZ_CP037940.1"/>
</dbReference>
<dbReference type="KEGG" id="wei:EQG49_09300"/>
<evidence type="ECO:0000313" key="3">
    <source>
        <dbReference type="Proteomes" id="UP000292886"/>
    </source>
</evidence>